<evidence type="ECO:0000313" key="2">
    <source>
        <dbReference type="Proteomes" id="UP000178129"/>
    </source>
</evidence>
<comment type="caution">
    <text evidence="1">The sequence shown here is derived from an EMBL/GenBank/DDBJ whole genome shotgun (WGS) entry which is preliminary data.</text>
</comment>
<evidence type="ECO:0000313" key="1">
    <source>
        <dbReference type="EMBL" id="CZS95279.1"/>
    </source>
</evidence>
<dbReference type="Proteomes" id="UP000178129">
    <property type="component" value="Unassembled WGS sequence"/>
</dbReference>
<dbReference type="InParanoid" id="A0A1E1KB49"/>
<dbReference type="AlphaFoldDB" id="A0A1E1KB49"/>
<protein>
    <submittedName>
        <fullName evidence="1">Uncharacterized protein</fullName>
    </submittedName>
</protein>
<organism evidence="1 2">
    <name type="scientific">Rhynchosporium graminicola</name>
    <dbReference type="NCBI Taxonomy" id="2792576"/>
    <lineage>
        <taxon>Eukaryota</taxon>
        <taxon>Fungi</taxon>
        <taxon>Dikarya</taxon>
        <taxon>Ascomycota</taxon>
        <taxon>Pezizomycotina</taxon>
        <taxon>Leotiomycetes</taxon>
        <taxon>Helotiales</taxon>
        <taxon>Ploettnerulaceae</taxon>
        <taxon>Rhynchosporium</taxon>
    </lineage>
</organism>
<gene>
    <name evidence="1" type="ORF">RCO7_14362</name>
</gene>
<dbReference type="EMBL" id="FJUW01000010">
    <property type="protein sequence ID" value="CZS95279.1"/>
    <property type="molecule type" value="Genomic_DNA"/>
</dbReference>
<accession>A0A1E1KB49</accession>
<reference evidence="2" key="1">
    <citation type="submission" date="2016-03" db="EMBL/GenBank/DDBJ databases">
        <authorList>
            <person name="Ploux O."/>
        </authorList>
    </citation>
    <scope>NUCLEOTIDE SEQUENCE [LARGE SCALE GENOMIC DNA]</scope>
    <source>
        <strain evidence="2">UK7</strain>
    </source>
</reference>
<proteinExistence type="predicted"/>
<sequence length="56" mass="5973">MGQLNLIDEDTAGTVLLLQQAIKKIEARQGNLSGWSTLAVTMDKIEGFASPSRGVV</sequence>
<keyword evidence="2" id="KW-1185">Reference proteome</keyword>
<name>A0A1E1KB49_9HELO</name>